<keyword evidence="2" id="KW-0812">Transmembrane</keyword>
<dbReference type="EMBL" id="CM017621">
    <property type="protein sequence ID" value="TYH97077.1"/>
    <property type="molecule type" value="Genomic_DNA"/>
</dbReference>
<keyword evidence="2" id="KW-1133">Transmembrane helix</keyword>
<evidence type="ECO:0000256" key="2">
    <source>
        <dbReference type="SAM" id="Phobius"/>
    </source>
</evidence>
<name>A0A5D2MZY8_GOSTO</name>
<protein>
    <submittedName>
        <fullName evidence="3">Uncharacterized protein</fullName>
    </submittedName>
</protein>
<gene>
    <name evidence="3" type="ORF">ES332_A12G218300v1</name>
</gene>
<organism evidence="3 4">
    <name type="scientific">Gossypium tomentosum</name>
    <name type="common">Hawaiian cotton</name>
    <name type="synonym">Gossypium sandvicense</name>
    <dbReference type="NCBI Taxonomy" id="34277"/>
    <lineage>
        <taxon>Eukaryota</taxon>
        <taxon>Viridiplantae</taxon>
        <taxon>Streptophyta</taxon>
        <taxon>Embryophyta</taxon>
        <taxon>Tracheophyta</taxon>
        <taxon>Spermatophyta</taxon>
        <taxon>Magnoliopsida</taxon>
        <taxon>eudicotyledons</taxon>
        <taxon>Gunneridae</taxon>
        <taxon>Pentapetalae</taxon>
        <taxon>rosids</taxon>
        <taxon>malvids</taxon>
        <taxon>Malvales</taxon>
        <taxon>Malvaceae</taxon>
        <taxon>Malvoideae</taxon>
        <taxon>Gossypium</taxon>
    </lineage>
</organism>
<feature type="region of interest" description="Disordered" evidence="1">
    <location>
        <begin position="1"/>
        <end position="25"/>
    </location>
</feature>
<feature type="transmembrane region" description="Helical" evidence="2">
    <location>
        <begin position="85"/>
        <end position="104"/>
    </location>
</feature>
<keyword evidence="4" id="KW-1185">Reference proteome</keyword>
<dbReference type="AlphaFoldDB" id="A0A5D2MZY8"/>
<accession>A0A5D2MZY8</accession>
<sequence length="106" mass="11580">MSSCKHRSCVSSALTPPPPPWYLTRVTGKREDTSFGSISKSENGLRRSKPLVRRRPAGMRCCVQRYGEALEAAGSLLQRKGNPRVSVGVMILGHSGLVFFGLMFGL</sequence>
<evidence type="ECO:0000313" key="3">
    <source>
        <dbReference type="EMBL" id="TYH97077.1"/>
    </source>
</evidence>
<reference evidence="3 4" key="1">
    <citation type="submission" date="2019-07" db="EMBL/GenBank/DDBJ databases">
        <title>WGS assembly of Gossypium tomentosum.</title>
        <authorList>
            <person name="Chen Z.J."/>
            <person name="Sreedasyam A."/>
            <person name="Ando A."/>
            <person name="Song Q."/>
            <person name="De L."/>
            <person name="Hulse-Kemp A."/>
            <person name="Ding M."/>
            <person name="Ye W."/>
            <person name="Kirkbride R."/>
            <person name="Jenkins J."/>
            <person name="Plott C."/>
            <person name="Lovell J."/>
            <person name="Lin Y.-M."/>
            <person name="Vaughn R."/>
            <person name="Liu B."/>
            <person name="Li W."/>
            <person name="Simpson S."/>
            <person name="Scheffler B."/>
            <person name="Saski C."/>
            <person name="Grover C."/>
            <person name="Hu G."/>
            <person name="Conover J."/>
            <person name="Carlson J."/>
            <person name="Shu S."/>
            <person name="Boston L."/>
            <person name="Williams M."/>
            <person name="Peterson D."/>
            <person name="Mcgee K."/>
            <person name="Jones D."/>
            <person name="Wendel J."/>
            <person name="Stelly D."/>
            <person name="Grimwood J."/>
            <person name="Schmutz J."/>
        </authorList>
    </citation>
    <scope>NUCLEOTIDE SEQUENCE [LARGE SCALE GENOMIC DNA]</scope>
    <source>
        <strain evidence="3">7179.01</strain>
    </source>
</reference>
<proteinExistence type="predicted"/>
<evidence type="ECO:0000313" key="4">
    <source>
        <dbReference type="Proteomes" id="UP000322667"/>
    </source>
</evidence>
<dbReference type="Proteomes" id="UP000322667">
    <property type="component" value="Chromosome A12"/>
</dbReference>
<evidence type="ECO:0000256" key="1">
    <source>
        <dbReference type="SAM" id="MobiDB-lite"/>
    </source>
</evidence>
<keyword evidence="2" id="KW-0472">Membrane</keyword>